<dbReference type="InterPro" id="IPR008258">
    <property type="entry name" value="Transglycosylase_SLT_dom_1"/>
</dbReference>
<evidence type="ECO:0000259" key="4">
    <source>
        <dbReference type="Pfam" id="PF14718"/>
    </source>
</evidence>
<comment type="caution">
    <text evidence="5">The sequence shown here is derived from an EMBL/GenBank/DDBJ whole genome shotgun (WGS) entry which is preliminary data.</text>
</comment>
<dbReference type="PANTHER" id="PTHR37423:SF5">
    <property type="entry name" value="SOLUBLE LYTIC MUREIN TRANSGLYCOSYLASE"/>
    <property type="match status" value="1"/>
</dbReference>
<dbReference type="Pfam" id="PF01464">
    <property type="entry name" value="SLT"/>
    <property type="match status" value="1"/>
</dbReference>
<feature type="domain" description="Lytic transglycosylase superhelical linker" evidence="4">
    <location>
        <begin position="429"/>
        <end position="494"/>
    </location>
</feature>
<dbReference type="Gene3D" id="1.10.1240.20">
    <property type="entry name" value="Lytic transglycosylase, superhelical linker domain"/>
    <property type="match status" value="1"/>
</dbReference>
<evidence type="ECO:0000313" key="6">
    <source>
        <dbReference type="Proteomes" id="UP000282818"/>
    </source>
</evidence>
<dbReference type="Pfam" id="PF14718">
    <property type="entry name" value="SLT_L"/>
    <property type="match status" value="1"/>
</dbReference>
<dbReference type="CDD" id="cd13401">
    <property type="entry name" value="Slt70-like"/>
    <property type="match status" value="1"/>
</dbReference>
<dbReference type="EMBL" id="SACQ01000004">
    <property type="protein sequence ID" value="RVU30584.1"/>
    <property type="molecule type" value="Genomic_DNA"/>
</dbReference>
<accession>A0A437Q7R5</accession>
<dbReference type="Gene3D" id="1.25.20.10">
    <property type="entry name" value="Bacterial muramidases"/>
    <property type="match status" value="1"/>
</dbReference>
<evidence type="ECO:0000256" key="2">
    <source>
        <dbReference type="ARBA" id="ARBA00022729"/>
    </source>
</evidence>
<organism evidence="5 6">
    <name type="scientific">Neptunomonas marina</name>
    <dbReference type="NCBI Taxonomy" id="1815562"/>
    <lineage>
        <taxon>Bacteria</taxon>
        <taxon>Pseudomonadati</taxon>
        <taxon>Pseudomonadota</taxon>
        <taxon>Gammaproteobacteria</taxon>
        <taxon>Oceanospirillales</taxon>
        <taxon>Oceanospirillaceae</taxon>
        <taxon>Neptunomonas</taxon>
    </lineage>
</organism>
<keyword evidence="2" id="KW-0732">Signal</keyword>
<dbReference type="Proteomes" id="UP000282818">
    <property type="component" value="Unassembled WGS sequence"/>
</dbReference>
<keyword evidence="6" id="KW-1185">Reference proteome</keyword>
<dbReference type="SUPFAM" id="SSF53955">
    <property type="entry name" value="Lysozyme-like"/>
    <property type="match status" value="1"/>
</dbReference>
<feature type="domain" description="Transglycosylase SLT" evidence="3">
    <location>
        <begin position="505"/>
        <end position="617"/>
    </location>
</feature>
<dbReference type="InterPro" id="IPR037061">
    <property type="entry name" value="Lytic_TGlycoase_superhlx_L_sf"/>
</dbReference>
<evidence type="ECO:0000256" key="1">
    <source>
        <dbReference type="ARBA" id="ARBA00007734"/>
    </source>
</evidence>
<dbReference type="InterPro" id="IPR008939">
    <property type="entry name" value="Lytic_TGlycosylase_superhlx_U"/>
</dbReference>
<dbReference type="InterPro" id="IPR023346">
    <property type="entry name" value="Lysozyme-like_dom_sf"/>
</dbReference>
<sequence length="677" mass="77390">MHITESFAVLTPLRHSQKMTLELPMHIAQCSSKTALVLTAALFSTLTTANLASDRANYQQALTAFNAENTAQADKLTASLRGYPLHPYLEAKQLRRDIDSNSDTKVADFLERYPNAPFARDLQTTRLNHLHKTQQWSKFHSAWQQKPLSSAKYRCQAAFADLKLGKRKAAFTQAAQLWNVGSSQHDACDPLFKVWMQAGNPSAELARERFWKAADARNLRLARYLEKLLKRKADKQDAALFFKASANPESVFEEKQLKKRNVHHGSIAAYAIRKIARKDIYKAADLWLDMRPKLTIEPRKAYNLNRYFAMRFAKGYRKNAAQVLDQLDPGFADDKISEWKIRLALAEQNWDRSLTLIGQLPASLQNSSRWLYWKEVLKQRVNPRYTPNFAGVRQDRSFYGFLTSEITGAPYQLHYEAAGITEQEKASFAQRADIARMRELLANEQVYEARREWNAMASKASKRDIQTASHVVYGWGWYDQAIRGASKIKAWNDLDIRFPVAHKPLFDKWSQDRNIDITWPISIARQESAYDRYAKSHAGAQGLMQLMPATAKATAKKHKVPYKKRAELFEPDTNIALGTAYLAEMLKLFDGNRVYATAAYNAGPHRVKQWLAARGELPLDAWIETIPFDETRNYVQNVLSFAVIYDVRNQRKPSLLSTAEEALLALNGSARVETRYD</sequence>
<evidence type="ECO:0000313" key="5">
    <source>
        <dbReference type="EMBL" id="RVU30584.1"/>
    </source>
</evidence>
<name>A0A437Q7R5_9GAMM</name>
<dbReference type="GO" id="GO:0042597">
    <property type="term" value="C:periplasmic space"/>
    <property type="evidence" value="ECO:0007669"/>
    <property type="project" value="InterPro"/>
</dbReference>
<dbReference type="SUPFAM" id="SSF48435">
    <property type="entry name" value="Bacterial muramidases"/>
    <property type="match status" value="1"/>
</dbReference>
<dbReference type="GO" id="GO:0004553">
    <property type="term" value="F:hydrolase activity, hydrolyzing O-glycosyl compounds"/>
    <property type="evidence" value="ECO:0007669"/>
    <property type="project" value="InterPro"/>
</dbReference>
<dbReference type="PANTHER" id="PTHR37423">
    <property type="entry name" value="SOLUBLE LYTIC MUREIN TRANSGLYCOSYLASE-RELATED"/>
    <property type="match status" value="1"/>
</dbReference>
<dbReference type="Gene3D" id="1.10.530.10">
    <property type="match status" value="1"/>
</dbReference>
<dbReference type="InterPro" id="IPR012289">
    <property type="entry name" value="Lytic_TGlycosylase_superhlx_L"/>
</dbReference>
<gene>
    <name evidence="5" type="ORF">EOE65_09685</name>
</gene>
<dbReference type="AlphaFoldDB" id="A0A437Q7R5"/>
<proteinExistence type="inferred from homology"/>
<reference evidence="5 6" key="1">
    <citation type="submission" date="2019-01" db="EMBL/GenBank/DDBJ databases">
        <authorList>
            <person name="Chen W.-M."/>
        </authorList>
    </citation>
    <scope>NUCLEOTIDE SEQUENCE [LARGE SCALE GENOMIC DNA]</scope>
    <source>
        <strain evidence="5 6">HPM-16</strain>
    </source>
</reference>
<comment type="similarity">
    <text evidence="1">Belongs to the transglycosylase Slt family.</text>
</comment>
<evidence type="ECO:0000259" key="3">
    <source>
        <dbReference type="Pfam" id="PF01464"/>
    </source>
</evidence>
<protein>
    <submittedName>
        <fullName evidence="5">Lytic murein transglycosylase</fullName>
    </submittedName>
</protein>